<name>A0A6J8DMP3_MYTCO</name>
<evidence type="ECO:0000313" key="4">
    <source>
        <dbReference type="Proteomes" id="UP000507470"/>
    </source>
</evidence>
<dbReference type="EMBL" id="CACVKT020007535">
    <property type="protein sequence ID" value="CAC5408424.1"/>
    <property type="molecule type" value="Genomic_DNA"/>
</dbReference>
<dbReference type="InterPro" id="IPR041249">
    <property type="entry name" value="HEPN_DZIP3"/>
</dbReference>
<evidence type="ECO:0000259" key="2">
    <source>
        <dbReference type="Pfam" id="PF20720"/>
    </source>
</evidence>
<dbReference type="Pfam" id="PF20720">
    <property type="entry name" value="nSTAND3"/>
    <property type="match status" value="1"/>
</dbReference>
<proteinExistence type="predicted"/>
<dbReference type="SUPFAM" id="SSF52540">
    <property type="entry name" value="P-loop containing nucleoside triphosphate hydrolases"/>
    <property type="match status" value="1"/>
</dbReference>
<dbReference type="Proteomes" id="UP000507470">
    <property type="component" value="Unassembled WGS sequence"/>
</dbReference>
<organism evidence="3 4">
    <name type="scientific">Mytilus coruscus</name>
    <name type="common">Sea mussel</name>
    <dbReference type="NCBI Taxonomy" id="42192"/>
    <lineage>
        <taxon>Eukaryota</taxon>
        <taxon>Metazoa</taxon>
        <taxon>Spiralia</taxon>
        <taxon>Lophotrochozoa</taxon>
        <taxon>Mollusca</taxon>
        <taxon>Bivalvia</taxon>
        <taxon>Autobranchia</taxon>
        <taxon>Pteriomorphia</taxon>
        <taxon>Mytilida</taxon>
        <taxon>Mytiloidea</taxon>
        <taxon>Mytilidae</taxon>
        <taxon>Mytilinae</taxon>
        <taxon>Mytilus</taxon>
    </lineage>
</organism>
<keyword evidence="4" id="KW-1185">Reference proteome</keyword>
<accession>A0A6J8DMP3</accession>
<sequence length="265" mass="30445">MMAFISPEEENYVRLSLLLTGISRRAARNYFDSEFSPACLYASMKKEYNKLFALKKKRTINPSQWKLMFPQKPETTPGADLARIKHYRNYITHLDDGKVETADFNTAWDNISGVARIKDTLKEWKTNDDEMFIKTRAAQHVLKCIKENSTVTITASSGVGKTYILRHVALQMAQLEYDIIPVTDLGDIVKFNNPNKKILIVVDDLCGNFSVDQSDIRSWEPLKEDLNKIILNEETKLIAACRLQVFKDEKFQFLSVFQSCVCDLL</sequence>
<gene>
    <name evidence="3" type="ORF">MCOR_41817</name>
</gene>
<dbReference type="InterPro" id="IPR027417">
    <property type="entry name" value="P-loop_NTPase"/>
</dbReference>
<dbReference type="Pfam" id="PF18738">
    <property type="entry name" value="HEPN_DZIP3"/>
    <property type="match status" value="1"/>
</dbReference>
<protein>
    <submittedName>
        <fullName evidence="3">Uncharacterized protein</fullName>
    </submittedName>
</protein>
<evidence type="ECO:0000259" key="1">
    <source>
        <dbReference type="Pfam" id="PF18738"/>
    </source>
</evidence>
<dbReference type="AlphaFoldDB" id="A0A6J8DMP3"/>
<feature type="domain" description="DZIP3-like HEPN" evidence="1">
    <location>
        <begin position="70"/>
        <end position="113"/>
    </location>
</feature>
<evidence type="ECO:0000313" key="3">
    <source>
        <dbReference type="EMBL" id="CAC5408424.1"/>
    </source>
</evidence>
<dbReference type="InterPro" id="IPR049050">
    <property type="entry name" value="nSTAND3"/>
</dbReference>
<dbReference type="OrthoDB" id="6083162at2759"/>
<reference evidence="3 4" key="1">
    <citation type="submission" date="2020-06" db="EMBL/GenBank/DDBJ databases">
        <authorList>
            <person name="Li R."/>
            <person name="Bekaert M."/>
        </authorList>
    </citation>
    <scope>NUCLEOTIDE SEQUENCE [LARGE SCALE GENOMIC DNA]</scope>
    <source>
        <strain evidence="4">wild</strain>
    </source>
</reference>
<feature type="domain" description="Novel STAND NTPase 3" evidence="2">
    <location>
        <begin position="132"/>
        <end position="254"/>
    </location>
</feature>